<protein>
    <recommendedName>
        <fullName evidence="6">NlpC/P60 domain-containing protein</fullName>
    </recommendedName>
</protein>
<gene>
    <name evidence="7" type="ORF">LOTGIDRAFT_75717</name>
</gene>
<keyword evidence="4" id="KW-0788">Thiol protease</keyword>
<feature type="non-terminal residue" evidence="7">
    <location>
        <position position="1"/>
    </location>
</feature>
<keyword evidence="3" id="KW-0378">Hydrolase</keyword>
<dbReference type="PANTHER" id="PTHR47664:SF1">
    <property type="entry name" value="CHROMOSOME UNDETERMINED SCAFFOLD_14, WHOLE GENOME SHOTGUN SEQUENCE"/>
    <property type="match status" value="1"/>
</dbReference>
<dbReference type="CTD" id="20252193"/>
<keyword evidence="8" id="KW-1185">Reference proteome</keyword>
<dbReference type="AlphaFoldDB" id="V3ZIQ5"/>
<dbReference type="InterPro" id="IPR038765">
    <property type="entry name" value="Papain-like_cys_pep_sf"/>
</dbReference>
<evidence type="ECO:0000259" key="6">
    <source>
        <dbReference type="PROSITE" id="PS51935"/>
    </source>
</evidence>
<keyword evidence="2" id="KW-0645">Protease</keyword>
<dbReference type="OMA" id="HQWERAT"/>
<evidence type="ECO:0000256" key="3">
    <source>
        <dbReference type="ARBA" id="ARBA00022801"/>
    </source>
</evidence>
<evidence type="ECO:0000256" key="4">
    <source>
        <dbReference type="ARBA" id="ARBA00022807"/>
    </source>
</evidence>
<dbReference type="GO" id="GO:0006508">
    <property type="term" value="P:proteolysis"/>
    <property type="evidence" value="ECO:0007669"/>
    <property type="project" value="UniProtKB-KW"/>
</dbReference>
<evidence type="ECO:0000313" key="8">
    <source>
        <dbReference type="Proteomes" id="UP000030746"/>
    </source>
</evidence>
<feature type="compositionally biased region" description="Acidic residues" evidence="5">
    <location>
        <begin position="206"/>
        <end position="217"/>
    </location>
</feature>
<evidence type="ECO:0000256" key="1">
    <source>
        <dbReference type="ARBA" id="ARBA00007074"/>
    </source>
</evidence>
<proteinExistence type="inferred from homology"/>
<dbReference type="PANTHER" id="PTHR47664">
    <property type="entry name" value="NLPC_P60 DOMAIN-CONTAINING PROTEIN"/>
    <property type="match status" value="1"/>
</dbReference>
<dbReference type="PROSITE" id="PS51935">
    <property type="entry name" value="NLPC_P60"/>
    <property type="match status" value="1"/>
</dbReference>
<feature type="region of interest" description="Disordered" evidence="5">
    <location>
        <begin position="189"/>
        <end position="217"/>
    </location>
</feature>
<dbReference type="OrthoDB" id="202825at2759"/>
<evidence type="ECO:0000313" key="7">
    <source>
        <dbReference type="EMBL" id="ESO91173.1"/>
    </source>
</evidence>
<dbReference type="HOGENOM" id="CLU_096138_0_0_1"/>
<evidence type="ECO:0000256" key="2">
    <source>
        <dbReference type="ARBA" id="ARBA00022670"/>
    </source>
</evidence>
<dbReference type="SUPFAM" id="SSF54001">
    <property type="entry name" value="Cysteine proteinases"/>
    <property type="match status" value="1"/>
</dbReference>
<reference evidence="7 8" key="1">
    <citation type="journal article" date="2013" name="Nature">
        <title>Insights into bilaterian evolution from three spiralian genomes.</title>
        <authorList>
            <person name="Simakov O."/>
            <person name="Marletaz F."/>
            <person name="Cho S.J."/>
            <person name="Edsinger-Gonzales E."/>
            <person name="Havlak P."/>
            <person name="Hellsten U."/>
            <person name="Kuo D.H."/>
            <person name="Larsson T."/>
            <person name="Lv J."/>
            <person name="Arendt D."/>
            <person name="Savage R."/>
            <person name="Osoegawa K."/>
            <person name="de Jong P."/>
            <person name="Grimwood J."/>
            <person name="Chapman J.A."/>
            <person name="Shapiro H."/>
            <person name="Aerts A."/>
            <person name="Otillar R.P."/>
            <person name="Terry A.Y."/>
            <person name="Boore J.L."/>
            <person name="Grigoriev I.V."/>
            <person name="Lindberg D.R."/>
            <person name="Seaver E.C."/>
            <person name="Weisblat D.A."/>
            <person name="Putnam N.H."/>
            <person name="Rokhsar D.S."/>
        </authorList>
    </citation>
    <scope>NUCLEOTIDE SEQUENCE [LARGE SCALE GENOMIC DNA]</scope>
</reference>
<dbReference type="Gene3D" id="3.90.1720.10">
    <property type="entry name" value="endopeptidase domain like (from Nostoc punctiforme)"/>
    <property type="match status" value="1"/>
</dbReference>
<dbReference type="RefSeq" id="XP_009057812.1">
    <property type="nucleotide sequence ID" value="XM_009059564.1"/>
</dbReference>
<dbReference type="InterPro" id="IPR000064">
    <property type="entry name" value="NLP_P60_dom"/>
</dbReference>
<comment type="similarity">
    <text evidence="1">Belongs to the peptidase C40 family.</text>
</comment>
<dbReference type="STRING" id="225164.V3ZIQ5"/>
<name>V3ZIQ5_LOTGI</name>
<dbReference type="GeneID" id="20252193"/>
<organism evidence="7 8">
    <name type="scientific">Lottia gigantea</name>
    <name type="common">Giant owl limpet</name>
    <dbReference type="NCBI Taxonomy" id="225164"/>
    <lineage>
        <taxon>Eukaryota</taxon>
        <taxon>Metazoa</taxon>
        <taxon>Spiralia</taxon>
        <taxon>Lophotrochozoa</taxon>
        <taxon>Mollusca</taxon>
        <taxon>Gastropoda</taxon>
        <taxon>Patellogastropoda</taxon>
        <taxon>Lottioidea</taxon>
        <taxon>Lottiidae</taxon>
        <taxon>Lottia</taxon>
    </lineage>
</organism>
<evidence type="ECO:0000256" key="5">
    <source>
        <dbReference type="SAM" id="MobiDB-lite"/>
    </source>
</evidence>
<feature type="domain" description="NlpC/P60" evidence="6">
    <location>
        <begin position="20"/>
        <end position="170"/>
    </location>
</feature>
<sequence length="217" mass="26061">EERKMRKRCKNKNVDSAHMERLRIKFVEQAKKYFGVPYAKKYWSADSKYCSPEYNSPIFLDCCGLVRQVLRDLKKEFRFKIGPWNQAYMFDTLPIIIDKEEDMRPGDLVFMSGLYTNKKNKKQRHNMTHVEIWYGDGPKTIGSRWNNGKVQIFDSYRFQAKSFHSEEYYFRSIDTWLRGICKSFCPQHPWRRSKHKPGKKSIFKPDDDELIEEDEKA</sequence>
<dbReference type="Proteomes" id="UP000030746">
    <property type="component" value="Unassembled WGS sequence"/>
</dbReference>
<feature type="compositionally biased region" description="Basic residues" evidence="5">
    <location>
        <begin position="189"/>
        <end position="202"/>
    </location>
</feature>
<feature type="non-terminal residue" evidence="7">
    <location>
        <position position="217"/>
    </location>
</feature>
<dbReference type="EMBL" id="KB202283">
    <property type="protein sequence ID" value="ESO91173.1"/>
    <property type="molecule type" value="Genomic_DNA"/>
</dbReference>
<dbReference type="KEGG" id="lgi:LOTGIDRAFT_75717"/>
<dbReference type="GO" id="GO:0008234">
    <property type="term" value="F:cysteine-type peptidase activity"/>
    <property type="evidence" value="ECO:0007669"/>
    <property type="project" value="UniProtKB-KW"/>
</dbReference>
<accession>V3ZIQ5</accession>